<reference evidence="5 6" key="1">
    <citation type="journal article" date="2011" name="Genome Res.">
        <title>Phylogeny-wide analysis of social amoeba genomes highlights ancient origins for complex intercellular communication.</title>
        <authorList>
            <person name="Heidel A.J."/>
            <person name="Lawal H.M."/>
            <person name="Felder M."/>
            <person name="Schilde C."/>
            <person name="Helps N.R."/>
            <person name="Tunggal B."/>
            <person name="Rivero F."/>
            <person name="John U."/>
            <person name="Schleicher M."/>
            <person name="Eichinger L."/>
            <person name="Platzer M."/>
            <person name="Noegel A.A."/>
            <person name="Schaap P."/>
            <person name="Gloeckner G."/>
        </authorList>
    </citation>
    <scope>NUCLEOTIDE SEQUENCE [LARGE SCALE GENOMIC DNA]</scope>
    <source>
        <strain evidence="6">ATCC 26659 / Pp 5 / PN500</strain>
    </source>
</reference>
<feature type="compositionally biased region" description="Low complexity" evidence="2">
    <location>
        <begin position="15"/>
        <end position="47"/>
    </location>
</feature>
<organism evidence="5 6">
    <name type="scientific">Heterostelium pallidum (strain ATCC 26659 / Pp 5 / PN500)</name>
    <name type="common">Cellular slime mold</name>
    <name type="synonym">Polysphondylium pallidum</name>
    <dbReference type="NCBI Taxonomy" id="670386"/>
    <lineage>
        <taxon>Eukaryota</taxon>
        <taxon>Amoebozoa</taxon>
        <taxon>Evosea</taxon>
        <taxon>Eumycetozoa</taxon>
        <taxon>Dictyostelia</taxon>
        <taxon>Acytosteliales</taxon>
        <taxon>Acytosteliaceae</taxon>
        <taxon>Heterostelium</taxon>
    </lineage>
</organism>
<dbReference type="OMA" id="KFEQHIQ"/>
<dbReference type="InParanoid" id="D3B059"/>
<dbReference type="GO" id="GO:0097602">
    <property type="term" value="F:cullin family protein binding"/>
    <property type="evidence" value="ECO:0007669"/>
    <property type="project" value="TreeGrafter"/>
</dbReference>
<dbReference type="InterPro" id="IPR008530">
    <property type="entry name" value="CCDC22"/>
</dbReference>
<dbReference type="AlphaFoldDB" id="D3B059"/>
<feature type="transmembrane region" description="Helical" evidence="3">
    <location>
        <begin position="144"/>
        <end position="164"/>
    </location>
</feature>
<dbReference type="RefSeq" id="XP_020436796.1">
    <property type="nucleotide sequence ID" value="XM_020572679.1"/>
</dbReference>
<dbReference type="GO" id="GO:2000060">
    <property type="term" value="P:positive regulation of ubiquitin-dependent protein catabolic process"/>
    <property type="evidence" value="ECO:0007669"/>
    <property type="project" value="TreeGrafter"/>
</dbReference>
<dbReference type="Proteomes" id="UP000001396">
    <property type="component" value="Unassembled WGS sequence"/>
</dbReference>
<feature type="compositionally biased region" description="Polar residues" evidence="2">
    <location>
        <begin position="1"/>
        <end position="14"/>
    </location>
</feature>
<comment type="caution">
    <text evidence="5">The sequence shown here is derived from an EMBL/GenBank/DDBJ whole genome shotgun (WGS) entry which is preliminary data.</text>
</comment>
<feature type="transmembrane region" description="Helical" evidence="3">
    <location>
        <begin position="250"/>
        <end position="272"/>
    </location>
</feature>
<dbReference type="FunCoup" id="D3B059">
    <property type="interactions" value="12"/>
</dbReference>
<sequence>MVEGSESTDNSNNENVGNSCINDSNNNSIVVNNNENNNNINSSQNPMINNNIDIDSSVKDFMKPISIKNEDNNLKNSVELKPVYKQHQQQQKQNPETCKNCHNRISNNNNNLKNNTNNGNMGYDSSSDNHTPFLSLDIRRRYRVAIVLGLIQSFGLTLLLVAVIKCFIGGLRPNFLVRCKPTPESLARATPVGFNQLYYSKEVCTGDEADILDGMAAYPSGHAGLAACGLVFLALFLHARLKTFNNRGHLFIYVMILMCICGAVLVGVSRIVDYRHTFGNVLLGWTIGVICSLSTYRLNYLSLFGHDNHISVAHYWVWYWKQYSTNTTTEPQSVKIARHLNDFNSNKQSYSNRNRFKMDEADGIILLTLRDLGCELGDEITIKDFDAEIVYKACLAYLRVINEAKVANLTATIPKNMSARVNSCSVLAATIRETGYRAELSYHNLLYPNINDVRRIFVFLGQHLPKKEVVEGDSTASLKDLICNHLASSIKESWMPYFCPFTKRIPGNYSTAKLFTVAPLKIPARGRQLKLTPGLEDFYIKHLRPINQQPNRTDDVAPSVFEYNLSIYAEAQERENEWNTKGSQSGLNPLEYKKNKSKTILSKMNDSIRSAMVDGSSADSRRNNTFDHVIGQFGMGSADDDYGQFARKKAFTNEEVASEPIEPKAKETEEERQQKQQEEIDQLQSVLEELANRMANATSEMDDWIQQIRQLEAQINEEDRKRAELEKEYKVKKKTFGLLENAEENFAKLQELCQQTSASLIEMSGEWEKVRRPIIEKYRQLKDEKANQSDEAKSKVERIKEIRALIKKMIADIRAKEELFTQLQDTYKAMPKDTNRSMYTRRIIESVKNIKKQKEDIDRILLDTRTLQKEINTITDTAVRTFDAVKDMLYADAKKDQTAKTAIKSFAVIDEKFQTLLTAIDETGTYQNNIFTLTSKIDYISQKTNTLNTDRVLNDLKTIKAENQTLIAQVKSKMASAGSN</sequence>
<dbReference type="EMBL" id="ADBJ01000008">
    <property type="protein sequence ID" value="EFA84683.1"/>
    <property type="molecule type" value="Genomic_DNA"/>
</dbReference>
<dbReference type="Pfam" id="PF01569">
    <property type="entry name" value="PAP2"/>
    <property type="match status" value="1"/>
</dbReference>
<keyword evidence="3" id="KW-1133">Transmembrane helix</keyword>
<dbReference type="CDD" id="cd03390">
    <property type="entry name" value="PAP2_containing_1_like"/>
    <property type="match status" value="1"/>
</dbReference>
<evidence type="ECO:0000259" key="4">
    <source>
        <dbReference type="SMART" id="SM00014"/>
    </source>
</evidence>
<feature type="transmembrane region" description="Helical" evidence="3">
    <location>
        <begin position="216"/>
        <end position="238"/>
    </location>
</feature>
<feature type="compositionally biased region" description="Low complexity" evidence="2">
    <location>
        <begin position="104"/>
        <end position="120"/>
    </location>
</feature>
<dbReference type="PANTHER" id="PTHR15668:SF4">
    <property type="entry name" value="COILED-COIL DOMAIN-CONTAINING PROTEIN 22"/>
    <property type="match status" value="1"/>
</dbReference>
<keyword evidence="6" id="KW-1185">Reference proteome</keyword>
<dbReference type="PANTHER" id="PTHR15668">
    <property type="entry name" value="JM1 PROTEIN"/>
    <property type="match status" value="1"/>
</dbReference>
<dbReference type="Pfam" id="PF21674">
    <property type="entry name" value="CCDC22_N"/>
    <property type="match status" value="1"/>
</dbReference>
<proteinExistence type="inferred from homology"/>
<dbReference type="InterPro" id="IPR048349">
    <property type="entry name" value="CCDC22_N"/>
</dbReference>
<feature type="region of interest" description="Disordered" evidence="2">
    <location>
        <begin position="1"/>
        <end position="47"/>
    </location>
</feature>
<dbReference type="GeneID" id="31357204"/>
<dbReference type="SMART" id="SM00014">
    <property type="entry name" value="acidPPc"/>
    <property type="match status" value="1"/>
</dbReference>
<evidence type="ECO:0000256" key="2">
    <source>
        <dbReference type="SAM" id="MobiDB-lite"/>
    </source>
</evidence>
<dbReference type="Gene3D" id="1.20.144.10">
    <property type="entry name" value="Phosphatidic acid phosphatase type 2/haloperoxidase"/>
    <property type="match status" value="1"/>
</dbReference>
<dbReference type="STRING" id="670386.D3B059"/>
<feature type="domain" description="Phosphatidic acid phosphatase type 2/haloperoxidase" evidence="4">
    <location>
        <begin position="145"/>
        <end position="296"/>
    </location>
</feature>
<keyword evidence="3" id="KW-0812">Transmembrane</keyword>
<evidence type="ECO:0000256" key="3">
    <source>
        <dbReference type="SAM" id="Phobius"/>
    </source>
</evidence>
<dbReference type="InterPro" id="IPR036938">
    <property type="entry name" value="PAP2/HPO_sf"/>
</dbReference>
<comment type="similarity">
    <text evidence="1">Belongs to the CCDC22 family.</text>
</comment>
<feature type="region of interest" description="Disordered" evidence="2">
    <location>
        <begin position="104"/>
        <end position="124"/>
    </location>
</feature>
<keyword evidence="3" id="KW-0472">Membrane</keyword>
<dbReference type="InterPro" id="IPR048348">
    <property type="entry name" value="CCDC22_CC"/>
</dbReference>
<gene>
    <name evidence="5" type="ORF">PPL_01675</name>
</gene>
<feature type="compositionally biased region" description="Basic and acidic residues" evidence="2">
    <location>
        <begin position="661"/>
        <end position="678"/>
    </location>
</feature>
<evidence type="ECO:0000256" key="1">
    <source>
        <dbReference type="ARBA" id="ARBA00006438"/>
    </source>
</evidence>
<protein>
    <recommendedName>
        <fullName evidence="4">Phosphatidic acid phosphatase type 2/haloperoxidase domain-containing protein</fullName>
    </recommendedName>
</protein>
<dbReference type="InterPro" id="IPR000326">
    <property type="entry name" value="PAP2/HPO"/>
</dbReference>
<dbReference type="SUPFAM" id="SSF48317">
    <property type="entry name" value="Acid phosphatase/Vanadium-dependent haloperoxidase"/>
    <property type="match status" value="1"/>
</dbReference>
<name>D3B059_HETP5</name>
<dbReference type="Pfam" id="PF05667">
    <property type="entry name" value="CCDC22_CC"/>
    <property type="match status" value="1"/>
</dbReference>
<feature type="region of interest" description="Disordered" evidence="2">
    <location>
        <begin position="653"/>
        <end position="680"/>
    </location>
</feature>
<accession>D3B059</accession>
<evidence type="ECO:0000313" key="5">
    <source>
        <dbReference type="EMBL" id="EFA84683.1"/>
    </source>
</evidence>
<evidence type="ECO:0000313" key="6">
    <source>
        <dbReference type="Proteomes" id="UP000001396"/>
    </source>
</evidence>